<dbReference type="AlphaFoldDB" id="F8WF79"/>
<dbReference type="GeneTree" id="ENSGT00390000008686"/>
<feature type="region of interest" description="Disordered" evidence="1">
    <location>
        <begin position="1"/>
        <end position="23"/>
    </location>
</feature>
<keyword evidence="4 5" id="KW-1267">Proteomics identification</keyword>
<name>F8WF79_HUMAN</name>
<reference evidence="2 3" key="2">
    <citation type="journal article" date="2004" name="Nature">
        <title>Finishing the euchromatic sequence of the human genome.</title>
        <authorList>
            <consortium name="International Human Genome Sequencing Consortium"/>
        </authorList>
    </citation>
    <scope>NUCLEOTIDE SEQUENCE [LARGE SCALE GENOMIC DNA]</scope>
</reference>
<accession>F8WF79</accession>
<dbReference type="EMBL" id="AC010092">
    <property type="status" value="NOT_ANNOTATED_CDS"/>
    <property type="molecule type" value="Genomic_DNA"/>
</dbReference>
<proteinExistence type="evidence at protein level"/>
<organism evidence="2 3">
    <name type="scientific">Homo sapiens</name>
    <name type="common">Human</name>
    <dbReference type="NCBI Taxonomy" id="9606"/>
    <lineage>
        <taxon>Eukaryota</taxon>
        <taxon>Metazoa</taxon>
        <taxon>Chordata</taxon>
        <taxon>Craniata</taxon>
        <taxon>Vertebrata</taxon>
        <taxon>Euteleostomi</taxon>
        <taxon>Mammalia</taxon>
        <taxon>Eutheria</taxon>
        <taxon>Euarchontoglires</taxon>
        <taxon>Primates</taxon>
        <taxon>Haplorrhini</taxon>
        <taxon>Catarrhini</taxon>
        <taxon>Hominidae</taxon>
        <taxon>Homo</taxon>
    </lineage>
</organism>
<evidence type="ECO:0000256" key="1">
    <source>
        <dbReference type="SAM" id="MobiDB-lite"/>
    </source>
</evidence>
<dbReference type="UCSC" id="uc061poh.1">
    <property type="organism name" value="human"/>
</dbReference>
<dbReference type="Proteomes" id="UP000005640">
    <property type="component" value="Chromosome 2"/>
</dbReference>
<dbReference type="Bgee" id="ENSG00000115806">
    <property type="expression patterns" value="Expressed in sperm and 214 other cell types or tissues"/>
</dbReference>
<evidence type="ECO:0000313" key="2">
    <source>
        <dbReference type="Ensembl" id="ENSP00000399889.1"/>
    </source>
</evidence>
<evidence type="ECO:0007829" key="4">
    <source>
        <dbReference type="PeptideAtlas" id="F8WF79"/>
    </source>
</evidence>
<dbReference type="VEuPathDB" id="HostDB:ENSG00000115806"/>
<gene>
    <name evidence="2" type="primary">GORASP2</name>
</gene>
<dbReference type="OpenTargets" id="ENSG00000115806"/>
<reference evidence="2" key="5">
    <citation type="submission" date="2025-09" db="UniProtKB">
        <authorList>
            <consortium name="Ensembl"/>
        </authorList>
    </citation>
    <scope>IDENTIFICATION</scope>
</reference>
<dbReference type="ProteomicsDB" id="32094"/>
<dbReference type="ExpressionAtlas" id="F8WF79">
    <property type="expression patterns" value="baseline and differential"/>
</dbReference>
<reference evidence="2 3" key="1">
    <citation type="journal article" date="2001" name="Nature">
        <title>Initial sequencing and analysis of the human genome.</title>
        <authorList>
            <consortium name="International Human Genome Sequencing Consortium"/>
            <person name="Lander E.S."/>
            <person name="Linton L.M."/>
            <person name="Birren B."/>
            <person name="Nusbaum C."/>
            <person name="Zody M.C."/>
            <person name="Baldwin J."/>
            <person name="Devon K."/>
            <person name="Dewar K."/>
            <person name="Doyle M."/>
            <person name="FitzHugh W."/>
            <person name="Funke R."/>
            <person name="Gage D."/>
            <person name="Harris K."/>
            <person name="Heaford A."/>
            <person name="Howland J."/>
            <person name="Kann L."/>
            <person name="Lehoczky J."/>
            <person name="LeVine R."/>
            <person name="McEwan P."/>
            <person name="McKernan K."/>
            <person name="Meldrim J."/>
            <person name="Mesirov J.P."/>
            <person name="Miranda C."/>
            <person name="Morris W."/>
            <person name="Naylor J."/>
            <person name="Raymond C."/>
            <person name="Rosetti M."/>
            <person name="Santos R."/>
            <person name="Sheridan A."/>
            <person name="Sougnez C."/>
            <person name="Stange-Thomann N."/>
            <person name="Stojanovic N."/>
            <person name="Subramanian A."/>
            <person name="Wyman D."/>
            <person name="Rogers J."/>
            <person name="Sulston J."/>
            <person name="Ainscough R."/>
            <person name="Beck S."/>
            <person name="Bentley D."/>
            <person name="Burton J."/>
            <person name="Clee C."/>
            <person name="Carter N."/>
            <person name="Coulson A."/>
            <person name="Deadman R."/>
            <person name="Deloukas P."/>
            <person name="Dunham A."/>
            <person name="Dunham I."/>
            <person name="Durbin R."/>
            <person name="French L."/>
            <person name="Grafham D."/>
            <person name="Gregory S."/>
            <person name="Hubbard T."/>
            <person name="Humphray S."/>
            <person name="Hunt A."/>
            <person name="Jones M."/>
            <person name="Lloyd C."/>
            <person name="McMurray A."/>
            <person name="Matthews L."/>
            <person name="Mercer S."/>
            <person name="Milne S."/>
            <person name="Mullikin J.C."/>
            <person name="Mungall A."/>
            <person name="Plumb R."/>
            <person name="Ross M."/>
            <person name="Shownkeen R."/>
            <person name="Sims S."/>
            <person name="Waterston R.H."/>
            <person name="Wilson R.K."/>
            <person name="Hillier L.W."/>
            <person name="McPherson J.D."/>
            <person name="Marra M.A."/>
            <person name="Mardis E.R."/>
            <person name="Fulton L.A."/>
            <person name="Chinwalla A.T."/>
            <person name="Pepin K.H."/>
            <person name="Gish W.R."/>
            <person name="Chissoe S.L."/>
            <person name="Wendl M.C."/>
            <person name="Delehaunty K.D."/>
            <person name="Miner T.L."/>
            <person name="Delehaunty A."/>
            <person name="Kramer J.B."/>
            <person name="Cook L.L."/>
            <person name="Fulton R.S."/>
            <person name="Johnson D.L."/>
            <person name="Minx P.J."/>
            <person name="Clifton S.W."/>
            <person name="Hawkins T."/>
            <person name="Branscomb E."/>
            <person name="Predki P."/>
            <person name="Richardson P."/>
            <person name="Wenning S."/>
            <person name="Slezak T."/>
            <person name="Doggett N."/>
            <person name="Cheng J.F."/>
            <person name="Olsen A."/>
            <person name="Lucas S."/>
            <person name="Elkin C."/>
            <person name="Uberbacher E."/>
            <person name="Frazier M."/>
            <person name="Gibbs R.A."/>
            <person name="Muzny D.M."/>
            <person name="Scherer S.E."/>
            <person name="Bouck J.B."/>
            <person name="Sodergren E.J."/>
            <person name="Worley K.C."/>
            <person name="Rives C.M."/>
            <person name="Gorrell J.H."/>
            <person name="Metzker M.L."/>
            <person name="Naylor S.L."/>
            <person name="Kucherlapati R.S."/>
            <person name="Nelson D.L."/>
            <person name="Weinstock G.M."/>
            <person name="Sakaki Y."/>
            <person name="Fujiyama A."/>
            <person name="Hattori M."/>
            <person name="Yada T."/>
            <person name="Toyoda A."/>
            <person name="Itoh T."/>
            <person name="Kawagoe C."/>
            <person name="Watanabe H."/>
            <person name="Totoki Y."/>
            <person name="Taylor T."/>
            <person name="Weissenbach J."/>
            <person name="Heilig R."/>
            <person name="Saurin W."/>
            <person name="Artiguenave F."/>
            <person name="Brottier P."/>
            <person name="Bruls T."/>
            <person name="Pelletier E."/>
            <person name="Robert C."/>
            <person name="Wincker P."/>
            <person name="Smith D.R."/>
            <person name="Doucette-Stamm L."/>
            <person name="Rubenfield M."/>
            <person name="Weinstock K."/>
            <person name="Lee H.M."/>
            <person name="Dubois J."/>
            <person name="Rosenthal A."/>
            <person name="Platzer M."/>
            <person name="Nyakatura G."/>
            <person name="Taudien S."/>
            <person name="Rump A."/>
            <person name="Yang H."/>
            <person name="Yu J."/>
            <person name="Wang J."/>
            <person name="Huang G."/>
            <person name="Gu J."/>
            <person name="Hood L."/>
            <person name="Rowen L."/>
            <person name="Madan A."/>
            <person name="Qin S."/>
            <person name="Davis R.W."/>
            <person name="Federspiel N.A."/>
            <person name="Abola A.P."/>
            <person name="Proctor M.J."/>
            <person name="Myers R.M."/>
            <person name="Schmutz J."/>
            <person name="Dickson M."/>
            <person name="Grimwood J."/>
            <person name="Cox D.R."/>
            <person name="Olson M.V."/>
            <person name="Kaul R."/>
            <person name="Raymond C."/>
            <person name="Shimizu N."/>
            <person name="Kawasaki K."/>
            <person name="Minoshima S."/>
            <person name="Evans G.A."/>
            <person name="Athanasiou M."/>
            <person name="Schultz R."/>
            <person name="Roe B.A."/>
            <person name="Chen F."/>
            <person name="Pan H."/>
            <person name="Ramser J."/>
            <person name="Lehrach H."/>
            <person name="Reinhardt R."/>
            <person name="McCombie W.R."/>
            <person name="de la Bastide M."/>
            <person name="Dedhia N."/>
            <person name="Blocker H."/>
            <person name="Hornischer K."/>
            <person name="Nordsiek G."/>
            <person name="Agarwala R."/>
            <person name="Aravind L."/>
            <person name="Bailey J.A."/>
            <person name="Bateman A."/>
            <person name="Batzoglou S."/>
            <person name="Birney E."/>
            <person name="Bork P."/>
            <person name="Brown D.G."/>
            <person name="Burge C.B."/>
            <person name="Cerutti L."/>
            <person name="Chen H.C."/>
            <person name="Church D."/>
            <person name="Clamp M."/>
            <person name="Copley R.R."/>
            <person name="Doerks T."/>
            <person name="Eddy S.R."/>
            <person name="Eichler E.E."/>
            <person name="Furey T.S."/>
            <person name="Galagan J."/>
            <person name="Gilbert J.G."/>
            <person name="Harmon C."/>
            <person name="Hayashizaki Y."/>
            <person name="Haussler D."/>
            <person name="Hermjakob H."/>
            <person name="Hokamp K."/>
            <person name="Jang W."/>
            <person name="Johnson L.S."/>
            <person name="Jones T.A."/>
            <person name="Kasif S."/>
            <person name="Kaspryzk A."/>
            <person name="Kennedy S."/>
            <person name="Kent W.J."/>
            <person name="Kitts P."/>
            <person name="Koonin E.V."/>
            <person name="Korf I."/>
            <person name="Kulp D."/>
            <person name="Lancet D."/>
            <person name="Lowe T.M."/>
            <person name="McLysaght A."/>
            <person name="Mikkelsen T."/>
            <person name="Moran J.V."/>
            <person name="Mulder N."/>
            <person name="Pollara V.J."/>
            <person name="Ponting C.P."/>
            <person name="Schuler G."/>
            <person name="Schultz J."/>
            <person name="Slater G."/>
            <person name="Smit A.F."/>
            <person name="Stupka E."/>
            <person name="Szustakowski J."/>
            <person name="Thierry-Mieg D."/>
            <person name="Thierry-Mieg J."/>
            <person name="Wagner L."/>
            <person name="Wallis J."/>
            <person name="Wheeler R."/>
            <person name="Williams A."/>
            <person name="Wolf Y.I."/>
            <person name="Wolfe K.H."/>
            <person name="Yang S.P."/>
            <person name="Yeh R.F."/>
            <person name="Collins F."/>
            <person name="Guyer M.S."/>
            <person name="Peterson J."/>
            <person name="Felsenfeld A."/>
            <person name="Wetterstrand K.A."/>
            <person name="Patrinos A."/>
            <person name="Morgan M.J."/>
            <person name="de Jong P."/>
            <person name="Catanese J.J."/>
            <person name="Osoegawa K."/>
            <person name="Shizuya H."/>
            <person name="Choi S."/>
            <person name="Chen Y.J."/>
        </authorList>
    </citation>
    <scope>NUCLEOTIDE SEQUENCE [LARGE SCALE GENOMIC DNA]</scope>
</reference>
<dbReference type="Ensembl" id="ENST00000442798.5">
    <property type="protein sequence ID" value="ENSP00000399889.1"/>
    <property type="gene ID" value="ENSG00000115806.14"/>
</dbReference>
<dbReference type="Ensembl" id="ENST00000442798.5">
    <property type="protein sequence ID" value="ENSP00000399889.1"/>
    <property type="gene ID" value="ENSG00000115806.13"/>
</dbReference>
<sequence length="23" mass="2427">MGSSQSVEIPGGGTEGYHVLRHQ</sequence>
<evidence type="ECO:0000313" key="3">
    <source>
        <dbReference type="Proteomes" id="UP000005640"/>
    </source>
</evidence>
<keyword evidence="3" id="KW-1185">Reference proteome</keyword>
<dbReference type="OrthoDB" id="3318at2759"/>
<reference evidence="2 3" key="3">
    <citation type="journal article" date="2005" name="Nature">
        <title>Generation and annotation of the DNA sequences of human chromosomes 2 and 4.</title>
        <authorList>
            <person name="Hillier L.W."/>
            <person name="Graves T.A."/>
            <person name="Fulton R.S."/>
            <person name="Fulton L.A."/>
            <person name="Pepin K.H."/>
            <person name="Minx P."/>
            <person name="Wagner-McPherson C."/>
            <person name="Layman D."/>
            <person name="Wylie K."/>
            <person name="Sekhon M."/>
            <person name="Becker M.C."/>
            <person name="Fewell G.A."/>
            <person name="Delehaunty K.D."/>
            <person name="Miner T.L."/>
            <person name="Nash W.E."/>
            <person name="Kremitzki C."/>
            <person name="Oddy L."/>
            <person name="Du H."/>
            <person name="Sun H."/>
            <person name="Bradshaw-Cordum H."/>
            <person name="Ali J."/>
            <person name="Carter J."/>
            <person name="Cordes M."/>
            <person name="Harris A."/>
            <person name="Isak A."/>
            <person name="van Brunt A."/>
            <person name="Nguyen C."/>
            <person name="Du F."/>
            <person name="Courtney L."/>
            <person name="Kalicki J."/>
            <person name="Ozersky P."/>
            <person name="Abbott S."/>
            <person name="Armstrong J."/>
            <person name="Belter E.A."/>
            <person name="Caruso L."/>
            <person name="Cedroni M."/>
            <person name="Cotton M."/>
            <person name="Davidson T."/>
            <person name="Desai A."/>
            <person name="Elliott G."/>
            <person name="Erb T."/>
            <person name="Fronick C."/>
            <person name="Gaige T."/>
            <person name="Haakenson W."/>
            <person name="Haglund K."/>
            <person name="Holmes A."/>
            <person name="Harkins R."/>
            <person name="Kim K."/>
            <person name="Kruchowski S.S."/>
            <person name="Strong C.M."/>
            <person name="Grewal N."/>
            <person name="Goyea E."/>
            <person name="Hou S."/>
            <person name="Levy A."/>
            <person name="Martinka S."/>
            <person name="Mead K."/>
            <person name="McLellan M.D."/>
            <person name="Meyer R."/>
            <person name="Randall-Maher J."/>
            <person name="Tomlinson C."/>
            <person name="Dauphin-Kohlberg S."/>
            <person name="Kozlowicz-Reilly A."/>
            <person name="Shah N."/>
            <person name="Swearengen-Shahid S."/>
            <person name="Snider J."/>
            <person name="Strong J.T."/>
            <person name="Thompson J."/>
            <person name="Yoakum M."/>
            <person name="Leonard S."/>
            <person name="Pearman C."/>
            <person name="Trani L."/>
            <person name="Radionenko M."/>
            <person name="Waligorski J.E."/>
            <person name="Wang C."/>
            <person name="Rock S.M."/>
            <person name="Tin-Wollam A.M."/>
            <person name="Maupin R."/>
            <person name="Latreille P."/>
            <person name="Wendl M.C."/>
            <person name="Yang S.P."/>
            <person name="Pohl C."/>
            <person name="Wallis J.W."/>
            <person name="Spieth J."/>
            <person name="Bieri T.A."/>
            <person name="Berkowicz N."/>
            <person name="Nelson J.O."/>
            <person name="Osborne J."/>
            <person name="Ding L."/>
            <person name="Meyer R."/>
            <person name="Sabo A."/>
            <person name="Shotland Y."/>
            <person name="Sinha P."/>
            <person name="Wohldmann P.E."/>
            <person name="Cook L.L."/>
            <person name="Hickenbotham M.T."/>
            <person name="Eldred J."/>
            <person name="Williams D."/>
            <person name="Jones T.A."/>
            <person name="She X."/>
            <person name="Ciccarelli F.D."/>
            <person name="Izaurralde E."/>
            <person name="Taylor J."/>
            <person name="Schmutz J."/>
            <person name="Myers R.M."/>
            <person name="Cox D.R."/>
            <person name="Huang X."/>
            <person name="McPherson J.D."/>
            <person name="Mardis E.R."/>
            <person name="Clifton S.W."/>
            <person name="Warren W.C."/>
            <person name="Chinwalla A.T."/>
            <person name="Eddy S.R."/>
            <person name="Marra M.A."/>
            <person name="Ovcharenko I."/>
            <person name="Furey T.S."/>
            <person name="Miller W."/>
            <person name="Eichler E.E."/>
            <person name="Bork P."/>
            <person name="Suyama M."/>
            <person name="Torrents D."/>
            <person name="Waterston R.H."/>
            <person name="Wilson R.K."/>
        </authorList>
    </citation>
    <scope>NUCLEOTIDE SEQUENCE [LARGE SCALE GENOMIC DNA]</scope>
</reference>
<dbReference type="ChiTaRS" id="GORASP2">
    <property type="organism name" value="human"/>
</dbReference>
<protein>
    <submittedName>
        <fullName evidence="2">Golgi reassembly stacking protein 2</fullName>
    </submittedName>
</protein>
<dbReference type="HGNC" id="HGNC:17500">
    <property type="gene designation" value="GORASP2"/>
</dbReference>
<reference evidence="2" key="4">
    <citation type="submission" date="2025-08" db="UniProtKB">
        <authorList>
            <consortium name="Ensembl"/>
        </authorList>
    </citation>
    <scope>IDENTIFICATION</scope>
</reference>
<dbReference type="MassIVE" id="F8WF79"/>
<evidence type="ECO:0007829" key="5">
    <source>
        <dbReference type="ProteomicsDB" id="F8WF79"/>
    </source>
</evidence>